<accession>Q55BG4</accession>
<dbReference type="KEGG" id="ddi:DDB_G0271322"/>
<gene>
    <name evidence="1" type="ORF">DDB_G0271322</name>
</gene>
<dbReference type="PANTHER" id="PTHR32488">
    <property type="entry name" value="UPF0746 PROTEIN DDB_G0280785-RELATED"/>
    <property type="match status" value="1"/>
</dbReference>
<dbReference type="AlphaFoldDB" id="Q55BG4"/>
<dbReference type="PaxDb" id="44689-DDB0202863"/>
<dbReference type="GeneID" id="8617840"/>
<evidence type="ECO:0000313" key="2">
    <source>
        <dbReference type="Proteomes" id="UP000002195"/>
    </source>
</evidence>
<comment type="caution">
    <text evidence="1">The sequence shown here is derived from an EMBL/GenBank/DDBJ whole genome shotgun (WGS) entry which is preliminary data.</text>
</comment>
<evidence type="ECO:0000313" key="1">
    <source>
        <dbReference type="EMBL" id="EAL71791.1"/>
    </source>
</evidence>
<proteinExistence type="predicted"/>
<dbReference type="VEuPathDB" id="AmoebaDB:DDB_G0271322"/>
<dbReference type="PANTHER" id="PTHR32488:SF76">
    <property type="entry name" value="ANKYRIN REPEAT-CONTAINING PROTEIN-RELATED"/>
    <property type="match status" value="1"/>
</dbReference>
<dbReference type="InterPro" id="IPR051904">
    <property type="entry name" value="UPF0746_actin_org"/>
</dbReference>
<dbReference type="HOGENOM" id="CLU_1622049_0_0_1"/>
<dbReference type="InParanoid" id="Q55BG4"/>
<dbReference type="EMBL" id="AAFI02000006">
    <property type="protein sequence ID" value="EAL71791.1"/>
    <property type="molecule type" value="Genomic_DNA"/>
</dbReference>
<sequence length="164" mass="20202">MFFIYDKDNDNNCELEKKNLKSIKEIAKSYYNIEPIEILFWKLFRNKAIYKKIFSFMYNQYSFSYDSVSSITKLIDSNQISILKEKVYRNCRYLEFGETCWRKESDQSSWRKDLILIYLKKLFEIIKNDFKFYRNFFKIQRYYYSSPIYVSTAIIQSKNLENYL</sequence>
<dbReference type="Proteomes" id="UP000002195">
    <property type="component" value="Unassembled WGS sequence"/>
</dbReference>
<reference evidence="1 2" key="1">
    <citation type="journal article" date="2005" name="Nature">
        <title>The genome of the social amoeba Dictyostelium discoideum.</title>
        <authorList>
            <consortium name="The Dictyostelium discoideum Sequencing Consortium"/>
            <person name="Eichinger L."/>
            <person name="Pachebat J.A."/>
            <person name="Glockner G."/>
            <person name="Rajandream M.A."/>
            <person name="Sucgang R."/>
            <person name="Berriman M."/>
            <person name="Song J."/>
            <person name="Olsen R."/>
            <person name="Szafranski K."/>
            <person name="Xu Q."/>
            <person name="Tunggal B."/>
            <person name="Kummerfeld S."/>
            <person name="Madera M."/>
            <person name="Konfortov B.A."/>
            <person name="Rivero F."/>
            <person name="Bankier A.T."/>
            <person name="Lehmann R."/>
            <person name="Hamlin N."/>
            <person name="Davies R."/>
            <person name="Gaudet P."/>
            <person name="Fey P."/>
            <person name="Pilcher K."/>
            <person name="Chen G."/>
            <person name="Saunders D."/>
            <person name="Sodergren E."/>
            <person name="Davis P."/>
            <person name="Kerhornou A."/>
            <person name="Nie X."/>
            <person name="Hall N."/>
            <person name="Anjard C."/>
            <person name="Hemphill L."/>
            <person name="Bason N."/>
            <person name="Farbrother P."/>
            <person name="Desany B."/>
            <person name="Just E."/>
            <person name="Morio T."/>
            <person name="Rost R."/>
            <person name="Churcher C."/>
            <person name="Cooper J."/>
            <person name="Haydock S."/>
            <person name="van Driessche N."/>
            <person name="Cronin A."/>
            <person name="Goodhead I."/>
            <person name="Muzny D."/>
            <person name="Mourier T."/>
            <person name="Pain A."/>
            <person name="Lu M."/>
            <person name="Harper D."/>
            <person name="Lindsay R."/>
            <person name="Hauser H."/>
            <person name="James K."/>
            <person name="Quiles M."/>
            <person name="Madan Babu M."/>
            <person name="Saito T."/>
            <person name="Buchrieser C."/>
            <person name="Wardroper A."/>
            <person name="Felder M."/>
            <person name="Thangavelu M."/>
            <person name="Johnson D."/>
            <person name="Knights A."/>
            <person name="Loulseged H."/>
            <person name="Mungall K."/>
            <person name="Oliver K."/>
            <person name="Price C."/>
            <person name="Quail M.A."/>
            <person name="Urushihara H."/>
            <person name="Hernandez J."/>
            <person name="Rabbinowitsch E."/>
            <person name="Steffen D."/>
            <person name="Sanders M."/>
            <person name="Ma J."/>
            <person name="Kohara Y."/>
            <person name="Sharp S."/>
            <person name="Simmonds M."/>
            <person name="Spiegler S."/>
            <person name="Tivey A."/>
            <person name="Sugano S."/>
            <person name="White B."/>
            <person name="Walker D."/>
            <person name="Woodward J."/>
            <person name="Winckler T."/>
            <person name="Tanaka Y."/>
            <person name="Shaulsky G."/>
            <person name="Schleicher M."/>
            <person name="Weinstock G."/>
            <person name="Rosenthal A."/>
            <person name="Cox E.C."/>
            <person name="Chisholm R.L."/>
            <person name="Gibbs R."/>
            <person name="Loomis W.F."/>
            <person name="Platzer M."/>
            <person name="Kay R.R."/>
            <person name="Williams J."/>
            <person name="Dear P.H."/>
            <person name="Noegel A.A."/>
            <person name="Barrell B."/>
            <person name="Kuspa A."/>
        </authorList>
    </citation>
    <scope>NUCLEOTIDE SEQUENCE [LARGE SCALE GENOMIC DNA]</scope>
    <source>
        <strain evidence="1 2">AX4</strain>
    </source>
</reference>
<protein>
    <submittedName>
        <fullName evidence="1">Uncharacterized protein</fullName>
    </submittedName>
</protein>
<dbReference type="RefSeq" id="XP_645648.1">
    <property type="nucleotide sequence ID" value="XM_640556.1"/>
</dbReference>
<name>Q55BG4_DICDI</name>
<keyword evidence="2" id="KW-1185">Reference proteome</keyword>
<organism evidence="1 2">
    <name type="scientific">Dictyostelium discoideum</name>
    <name type="common">Social amoeba</name>
    <dbReference type="NCBI Taxonomy" id="44689"/>
    <lineage>
        <taxon>Eukaryota</taxon>
        <taxon>Amoebozoa</taxon>
        <taxon>Evosea</taxon>
        <taxon>Eumycetozoa</taxon>
        <taxon>Dictyostelia</taxon>
        <taxon>Dictyosteliales</taxon>
        <taxon>Dictyosteliaceae</taxon>
        <taxon>Dictyostelium</taxon>
    </lineage>
</organism>